<evidence type="ECO:0000256" key="1">
    <source>
        <dbReference type="ARBA" id="ARBA00004613"/>
    </source>
</evidence>
<name>A0ABU7CDC1_9TELE</name>
<dbReference type="Gene3D" id="2.20.130.20">
    <property type="match status" value="1"/>
</dbReference>
<evidence type="ECO:0000256" key="3">
    <source>
        <dbReference type="ARBA" id="ARBA00023157"/>
    </source>
</evidence>
<keyword evidence="2" id="KW-0964">Secreted</keyword>
<dbReference type="PROSITE" id="PS01178">
    <property type="entry name" value="ANAPHYLATOXIN_2"/>
    <property type="match status" value="1"/>
</dbReference>
<dbReference type="InterPro" id="IPR001599">
    <property type="entry name" value="Macroglobln_a2"/>
</dbReference>
<dbReference type="Proteomes" id="UP001345963">
    <property type="component" value="Unassembled WGS sequence"/>
</dbReference>
<dbReference type="InterPro" id="IPR050473">
    <property type="entry name" value="A2M/Complement_sys"/>
</dbReference>
<dbReference type="Pfam" id="PF01821">
    <property type="entry name" value="ANATO"/>
    <property type="match status" value="1"/>
</dbReference>
<dbReference type="SMART" id="SM00104">
    <property type="entry name" value="ANATO"/>
    <property type="match status" value="1"/>
</dbReference>
<evidence type="ECO:0000259" key="4">
    <source>
        <dbReference type="PROSITE" id="PS01178"/>
    </source>
</evidence>
<reference evidence="5 6" key="1">
    <citation type="submission" date="2021-07" db="EMBL/GenBank/DDBJ databases">
        <authorList>
            <person name="Palmer J.M."/>
        </authorList>
    </citation>
    <scope>NUCLEOTIDE SEQUENCE [LARGE SCALE GENOMIC DNA]</scope>
    <source>
        <strain evidence="5 6">AT_MEX2019</strain>
        <tissue evidence="5">Muscle</tissue>
    </source>
</reference>
<protein>
    <recommendedName>
        <fullName evidence="4">Anaphylatoxin-like domain-containing protein</fullName>
    </recommendedName>
</protein>
<feature type="non-terminal residue" evidence="5">
    <location>
        <position position="285"/>
    </location>
</feature>
<feature type="domain" description="Anaphylatoxin-like" evidence="4">
    <location>
        <begin position="114"/>
        <end position="149"/>
    </location>
</feature>
<organism evidence="5 6">
    <name type="scientific">Ataeniobius toweri</name>
    <dbReference type="NCBI Taxonomy" id="208326"/>
    <lineage>
        <taxon>Eukaryota</taxon>
        <taxon>Metazoa</taxon>
        <taxon>Chordata</taxon>
        <taxon>Craniata</taxon>
        <taxon>Vertebrata</taxon>
        <taxon>Euteleostomi</taxon>
        <taxon>Actinopterygii</taxon>
        <taxon>Neopterygii</taxon>
        <taxon>Teleostei</taxon>
        <taxon>Neoteleostei</taxon>
        <taxon>Acanthomorphata</taxon>
        <taxon>Ovalentaria</taxon>
        <taxon>Atherinomorphae</taxon>
        <taxon>Cyprinodontiformes</taxon>
        <taxon>Goodeidae</taxon>
        <taxon>Ataeniobius</taxon>
    </lineage>
</organism>
<dbReference type="PANTHER" id="PTHR11412">
    <property type="entry name" value="MACROGLOBULIN / COMPLEMENT"/>
    <property type="match status" value="1"/>
</dbReference>
<comment type="caution">
    <text evidence="5">The sequence shown here is derived from an EMBL/GenBank/DDBJ whole genome shotgun (WGS) entry which is preliminary data.</text>
</comment>
<dbReference type="InterPro" id="IPR000020">
    <property type="entry name" value="Anaphylatoxin/fibulin"/>
</dbReference>
<keyword evidence="6" id="KW-1185">Reference proteome</keyword>
<dbReference type="SMART" id="SM01360">
    <property type="entry name" value="A2M"/>
    <property type="match status" value="1"/>
</dbReference>
<gene>
    <name evidence="5" type="ORF">ATANTOWER_028196</name>
</gene>
<dbReference type="PROSITE" id="PS01177">
    <property type="entry name" value="ANAPHYLATOXIN_1"/>
    <property type="match status" value="1"/>
</dbReference>
<dbReference type="InterPro" id="IPR013783">
    <property type="entry name" value="Ig-like_fold"/>
</dbReference>
<dbReference type="PANTHER" id="PTHR11412:SF81">
    <property type="entry name" value="COMPLEMENT C3"/>
    <property type="match status" value="1"/>
</dbReference>
<dbReference type="EMBL" id="JAHUTI010085719">
    <property type="protein sequence ID" value="MED6259678.1"/>
    <property type="molecule type" value="Genomic_DNA"/>
</dbReference>
<dbReference type="Gene3D" id="2.60.40.10">
    <property type="entry name" value="Immunoglobulins"/>
    <property type="match status" value="1"/>
</dbReference>
<sequence>MFGLKVTGDPEATVGLVAVDKGVIALNKKLRLTQKKIWDTVENYDIGCTHGGGKDSMSVFYDAGLLFQSNIQSGTPYRKELTCSALSRRKRDAAMMNITTDLLNQYDDERQRDCCLDGMRDTTVSYSCERRSEYIFDGPDCVKAFLHCCSEIERKREERRKEDLKLARSESDDNSYMDTNDIVSRTNFPESWLWSDIKLPACPEATPNCVTTSLVKKVPLQDTITTWRFTGIGLSNTHGLCVADPLDIVVRKDVFIDLQLPYSSVRGEQLEIKAVLHNYNPDPVT</sequence>
<evidence type="ECO:0000313" key="6">
    <source>
        <dbReference type="Proteomes" id="UP001345963"/>
    </source>
</evidence>
<evidence type="ECO:0000313" key="5">
    <source>
        <dbReference type="EMBL" id="MED6259678.1"/>
    </source>
</evidence>
<dbReference type="Gene3D" id="1.20.91.20">
    <property type="entry name" value="Anaphylotoxins (complement system)"/>
    <property type="match status" value="1"/>
</dbReference>
<accession>A0ABU7CDC1</accession>
<dbReference type="SUPFAM" id="SSF47686">
    <property type="entry name" value="Anaphylotoxins (complement system)"/>
    <property type="match status" value="1"/>
</dbReference>
<dbReference type="Gene3D" id="6.20.50.160">
    <property type="match status" value="1"/>
</dbReference>
<proteinExistence type="predicted"/>
<evidence type="ECO:0000256" key="2">
    <source>
        <dbReference type="ARBA" id="ARBA00022525"/>
    </source>
</evidence>
<dbReference type="CDD" id="cd00017">
    <property type="entry name" value="ANATO"/>
    <property type="match status" value="1"/>
</dbReference>
<keyword evidence="3" id="KW-1015">Disulfide bond</keyword>
<dbReference type="InterPro" id="IPR018081">
    <property type="entry name" value="Anaphylatoxin_comp_syst"/>
</dbReference>
<comment type="subcellular location">
    <subcellularLocation>
        <location evidence="1">Secreted</location>
    </subcellularLocation>
</comment>
<dbReference type="Pfam" id="PF00207">
    <property type="entry name" value="A2M"/>
    <property type="match status" value="1"/>
</dbReference>
<dbReference type="Gene3D" id="1.20.50.70">
    <property type="match status" value="1"/>
</dbReference>